<accession>A0ACC2WRN6</accession>
<name>A0ACC2WRN6_9TREE</name>
<dbReference type="Proteomes" id="UP001230649">
    <property type="component" value="Unassembled WGS sequence"/>
</dbReference>
<comment type="caution">
    <text evidence="1">The sequence shown here is derived from an EMBL/GenBank/DDBJ whole genome shotgun (WGS) entry which is preliminary data.</text>
</comment>
<evidence type="ECO:0000313" key="2">
    <source>
        <dbReference type="Proteomes" id="UP001230649"/>
    </source>
</evidence>
<sequence>MSAPPTLPNRHGEQERQQDTPNVTVQPQPQETTTNRTPPKLPPRQKAGLLNAIPDPQASEADMTQPEVPELSEPATQTTTPRFVAPPPTTATFNPSSLSGALRTLLDIFPSQRQDTPEEALIRRQLEEEQIARYMNSFSKHVQYLRINPDSLGKQDTRKGDGTDAVERKKPSVEEFRAAPGPAVGGDQPIPKPELTGTSGEKEGEPNTGEGEEPAIDWFGYYAALAAYYIHIYLPALPSHNIQPLHIAQNKIEREPFTISRLRSSVERLYVNARSPWERLFTTIGEVIMWNDVGKSIKWLSVSFDPGKPIIAVADFRDVPVKCYVLLTVTSTFTPFLLSIPLYHLIYERLFPPTVTDLILKEEDAAQRLKEGHELADDIVQPPGNGPTLPGGLGGDFATGAARGFGFARDTVSAYAFGREDTINEEDTVNVDILKPHVQSLVGTVLPSTGKDGTPDPGEAKASAKSGAKDDAKKAKAGTKSKTTKLRDKWEDFKVTHGTGLIVVLDDLSILLAAIIVTHLTPVIWMLKLFQIGLGVLLFVVIPLAARMERYEPISASMTSAPTMAEHVINVMRERAARGEPLPEYKPPVKTPSRKTTAMSTTGSISAGSNASTTSLPLTTTETLDELVRVDSVNLENTTGTSAATVAEKRKVDWGGMRDQALAHAQTGTQWWQMGKQLWKGEKKVEFSWKGASEEWENIEKSALAARQVSLGPNGPGIHLSVHSTEEPSPYTKEGISYLARHAGYTGSLYLSSEGLMFVPLVASAKPADKATEEALKNVVKLEEKEVKQGAERTRPEVQVPMASIIGMRKSNKTAMGCVVSAGLQIDVDDGSSIVFSFVANRDTVFNRLLALSKGTFRRV</sequence>
<evidence type="ECO:0000313" key="1">
    <source>
        <dbReference type="EMBL" id="KAJ9113746.1"/>
    </source>
</evidence>
<proteinExistence type="predicted"/>
<keyword evidence="2" id="KW-1185">Reference proteome</keyword>
<organism evidence="1 2">
    <name type="scientific">Naganishia adeliensis</name>
    <dbReference type="NCBI Taxonomy" id="92952"/>
    <lineage>
        <taxon>Eukaryota</taxon>
        <taxon>Fungi</taxon>
        <taxon>Dikarya</taxon>
        <taxon>Basidiomycota</taxon>
        <taxon>Agaricomycotina</taxon>
        <taxon>Tremellomycetes</taxon>
        <taxon>Filobasidiales</taxon>
        <taxon>Filobasidiaceae</taxon>
        <taxon>Naganishia</taxon>
    </lineage>
</organism>
<gene>
    <name evidence="1" type="ORF">QFC20_001771</name>
</gene>
<protein>
    <submittedName>
        <fullName evidence="1">Uncharacterized protein</fullName>
    </submittedName>
</protein>
<reference evidence="1" key="1">
    <citation type="submission" date="2023-04" db="EMBL/GenBank/DDBJ databases">
        <title>Draft Genome sequencing of Naganishia species isolated from polar environments using Oxford Nanopore Technology.</title>
        <authorList>
            <person name="Leo P."/>
            <person name="Venkateswaran K."/>
        </authorList>
    </citation>
    <scope>NUCLEOTIDE SEQUENCE</scope>
    <source>
        <strain evidence="1">MNA-CCFEE 5262</strain>
    </source>
</reference>
<dbReference type="EMBL" id="JASBWS010000011">
    <property type="protein sequence ID" value="KAJ9113746.1"/>
    <property type="molecule type" value="Genomic_DNA"/>
</dbReference>